<dbReference type="SUPFAM" id="SSF54637">
    <property type="entry name" value="Thioesterase/thiol ester dehydrase-isomerase"/>
    <property type="match status" value="1"/>
</dbReference>
<keyword evidence="3" id="KW-1185">Reference proteome</keyword>
<dbReference type="PANTHER" id="PTHR43664:SF1">
    <property type="entry name" value="BETA-METHYLMALYL-COA DEHYDRATASE"/>
    <property type="match status" value="1"/>
</dbReference>
<dbReference type="Proteomes" id="UP000245629">
    <property type="component" value="Chromosome 2"/>
</dbReference>
<dbReference type="InterPro" id="IPR029069">
    <property type="entry name" value="HotDog_dom_sf"/>
</dbReference>
<sequence>MRYLEDLKVGDRFAGSSSRTVTADEIVAFAGNYDPQPFHLDEDAARDSLFGGLAASGWHTAALTMRMIVDGETRLAGGYIGLGVESVSWPRPTRPGDRLRIESEVLELRESGKRPDSGVARIRTVTFNQKDEVVMTMVANLLVPRRPATPAGVEAALPG</sequence>
<reference evidence="3" key="1">
    <citation type="submission" date="2018-05" db="EMBL/GenBank/DDBJ databases">
        <title>Azospirillum thermophila sp. nov., a novel isolated from hot spring.</title>
        <authorList>
            <person name="Zhao Z."/>
        </authorList>
    </citation>
    <scope>NUCLEOTIDE SEQUENCE [LARGE SCALE GENOMIC DNA]</scope>
    <source>
        <strain evidence="3">CFH 70021</strain>
    </source>
</reference>
<protein>
    <submittedName>
        <fullName evidence="2">Dehydratase</fullName>
    </submittedName>
</protein>
<feature type="domain" description="MaoC-like" evidence="1">
    <location>
        <begin position="10"/>
        <end position="116"/>
    </location>
</feature>
<dbReference type="Gene3D" id="3.10.129.10">
    <property type="entry name" value="Hotdog Thioesterase"/>
    <property type="match status" value="1"/>
</dbReference>
<evidence type="ECO:0000313" key="3">
    <source>
        <dbReference type="Proteomes" id="UP000245629"/>
    </source>
</evidence>
<organism evidence="2 3">
    <name type="scientific">Azospirillum thermophilum</name>
    <dbReference type="NCBI Taxonomy" id="2202148"/>
    <lineage>
        <taxon>Bacteria</taxon>
        <taxon>Pseudomonadati</taxon>
        <taxon>Pseudomonadota</taxon>
        <taxon>Alphaproteobacteria</taxon>
        <taxon>Rhodospirillales</taxon>
        <taxon>Azospirillaceae</taxon>
        <taxon>Azospirillum</taxon>
    </lineage>
</organism>
<dbReference type="AlphaFoldDB" id="A0A2S2CQJ1"/>
<name>A0A2S2CQJ1_9PROT</name>
<evidence type="ECO:0000259" key="1">
    <source>
        <dbReference type="Pfam" id="PF01575"/>
    </source>
</evidence>
<dbReference type="OrthoDB" id="9797938at2"/>
<dbReference type="InterPro" id="IPR052342">
    <property type="entry name" value="MCH/BMMD"/>
</dbReference>
<dbReference type="KEGG" id="azz:DEW08_11595"/>
<dbReference type="PANTHER" id="PTHR43664">
    <property type="entry name" value="MONOAMINE OXIDASE-RELATED"/>
    <property type="match status" value="1"/>
</dbReference>
<evidence type="ECO:0000313" key="2">
    <source>
        <dbReference type="EMBL" id="AWK86793.1"/>
    </source>
</evidence>
<proteinExistence type="predicted"/>
<dbReference type="RefSeq" id="WP_109327270.1">
    <property type="nucleotide sequence ID" value="NZ_CP029353.1"/>
</dbReference>
<dbReference type="InterPro" id="IPR002539">
    <property type="entry name" value="MaoC-like_dom"/>
</dbReference>
<dbReference type="Pfam" id="PF01575">
    <property type="entry name" value="MaoC_dehydratas"/>
    <property type="match status" value="1"/>
</dbReference>
<gene>
    <name evidence="2" type="ORF">DEW08_11595</name>
</gene>
<accession>A0A2S2CQJ1</accession>
<dbReference type="EMBL" id="CP029353">
    <property type="protein sequence ID" value="AWK86793.1"/>
    <property type="molecule type" value="Genomic_DNA"/>
</dbReference>
<dbReference type="CDD" id="cd03454">
    <property type="entry name" value="YdeM"/>
    <property type="match status" value="1"/>
</dbReference>